<evidence type="ECO:0000313" key="1">
    <source>
        <dbReference type="EMBL" id="KQE06538.1"/>
    </source>
</evidence>
<dbReference type="EMBL" id="LLGC01000140">
    <property type="protein sequence ID" value="KQE06538.1"/>
    <property type="molecule type" value="Genomic_DNA"/>
</dbReference>
<sequence>MNDSFSCPPNPDVESFLLNKDKGIRFENTSISRTYLIIDDDTGDILAYFSISFKEITLDTSNISKSLIKRLDGINKRAETLKVYLIGQIGKNFSVKNNPIKLDFILNEVYNVIAQAQALVGGRVIILECENQPKLIELYERHGFKLIETINGTDSLLTMYTSII</sequence>
<organism evidence="1 2">
    <name type="scientific">Acinetobacter baumannii</name>
    <dbReference type="NCBI Taxonomy" id="470"/>
    <lineage>
        <taxon>Bacteria</taxon>
        <taxon>Pseudomonadati</taxon>
        <taxon>Pseudomonadota</taxon>
        <taxon>Gammaproteobacteria</taxon>
        <taxon>Moraxellales</taxon>
        <taxon>Moraxellaceae</taxon>
        <taxon>Acinetobacter</taxon>
        <taxon>Acinetobacter calcoaceticus/baumannii complex</taxon>
    </lineage>
</organism>
<dbReference type="Proteomes" id="UP000051449">
    <property type="component" value="Unassembled WGS sequence"/>
</dbReference>
<dbReference type="AlphaFoldDB" id="A0AAP1AE24"/>
<name>A0AAP1AE24_ACIBA</name>
<gene>
    <name evidence="1" type="ORF">APD33_15420</name>
</gene>
<accession>A0AAP1AE24</accession>
<proteinExistence type="predicted"/>
<reference evidence="1 2" key="1">
    <citation type="submission" date="2015-10" db="EMBL/GenBank/DDBJ databases">
        <title>The utility of whole genome sequencing in characterizing Acinetobacter epidemiology and analyzing hospital outbreaks.</title>
        <authorList>
            <person name="Ozer E.A."/>
            <person name="Fitzpatrick M.A."/>
            <person name="Hauser A.R."/>
        </authorList>
    </citation>
    <scope>NUCLEOTIDE SEQUENCE [LARGE SCALE GENOMIC DNA]</scope>
    <source>
        <strain evidence="1 2">ABBL072</strain>
    </source>
</reference>
<dbReference type="Gene3D" id="3.40.630.30">
    <property type="match status" value="1"/>
</dbReference>
<protein>
    <submittedName>
        <fullName evidence="1">Acetyltransferase</fullName>
    </submittedName>
</protein>
<dbReference type="RefSeq" id="WP_000999995.1">
    <property type="nucleotide sequence ID" value="NZ_CAJHFC010000044.1"/>
</dbReference>
<evidence type="ECO:0000313" key="2">
    <source>
        <dbReference type="Proteomes" id="UP000051449"/>
    </source>
</evidence>
<comment type="caution">
    <text evidence="1">The sequence shown here is derived from an EMBL/GenBank/DDBJ whole genome shotgun (WGS) entry which is preliminary data.</text>
</comment>